<dbReference type="Gene3D" id="2.60.40.3330">
    <property type="match status" value="1"/>
</dbReference>
<evidence type="ECO:0000313" key="6">
    <source>
        <dbReference type="EMBL" id="CAD5218351.1"/>
    </source>
</evidence>
<keyword evidence="3" id="KW-0964">Secreted</keyword>
<evidence type="ECO:0000256" key="3">
    <source>
        <dbReference type="ARBA" id="ARBA00022525"/>
    </source>
</evidence>
<dbReference type="GO" id="GO:0009986">
    <property type="term" value="C:cell surface"/>
    <property type="evidence" value="ECO:0007669"/>
    <property type="project" value="InterPro"/>
</dbReference>
<evidence type="ECO:0000313" key="7">
    <source>
        <dbReference type="Proteomes" id="UP000614601"/>
    </source>
</evidence>
<evidence type="ECO:0000256" key="1">
    <source>
        <dbReference type="ARBA" id="ARBA00004613"/>
    </source>
</evidence>
<name>A0A811KU06_9BILA</name>
<feature type="chain" id="PRO_5044131684" description="Transthyretin-like family protein" evidence="5">
    <location>
        <begin position="18"/>
        <end position="127"/>
    </location>
</feature>
<dbReference type="EMBL" id="CAJFDH010000004">
    <property type="protein sequence ID" value="CAD5218351.1"/>
    <property type="molecule type" value="Genomic_DNA"/>
</dbReference>
<dbReference type="InterPro" id="IPR001534">
    <property type="entry name" value="Transthyretin-like"/>
</dbReference>
<evidence type="ECO:0008006" key="8">
    <source>
        <dbReference type="Google" id="ProtNLM"/>
    </source>
</evidence>
<comment type="caution">
    <text evidence="6">The sequence shown here is derived from an EMBL/GenBank/DDBJ whole genome shotgun (WGS) entry which is preliminary data.</text>
</comment>
<reference evidence="6" key="1">
    <citation type="submission" date="2020-09" db="EMBL/GenBank/DDBJ databases">
        <authorList>
            <person name="Kikuchi T."/>
        </authorList>
    </citation>
    <scope>NUCLEOTIDE SEQUENCE</scope>
    <source>
        <strain evidence="6">SH1</strain>
    </source>
</reference>
<proteinExistence type="inferred from homology"/>
<feature type="signal peptide" evidence="5">
    <location>
        <begin position="1"/>
        <end position="17"/>
    </location>
</feature>
<dbReference type="PANTHER" id="PTHR21700:SF24">
    <property type="entry name" value="TRANSTHYRETIN-LIKE FAMILY PROTEIN"/>
    <property type="match status" value="1"/>
</dbReference>
<sequence>MLLKLVVGMLLVSGAATVKCGMVSFTGKVLCGGRYTDQAVIELYEEDLFFDDYVGDTTPNKQGAYAVSGYVGDGWFDWECEPYVFVIHRCKNKSCRAFKNYGRSSVIDLDHGDFTEYPKCARVAYIS</sequence>
<keyword evidence="7" id="KW-1185">Reference proteome</keyword>
<accession>A0A811KU06</accession>
<dbReference type="Pfam" id="PF01060">
    <property type="entry name" value="TTR-52"/>
    <property type="match status" value="1"/>
</dbReference>
<dbReference type="PANTHER" id="PTHR21700">
    <property type="entry name" value="TRANSTHYRETIN-LIKE FAMILY PROTEIN-RELATED"/>
    <property type="match status" value="1"/>
</dbReference>
<comment type="subcellular location">
    <subcellularLocation>
        <location evidence="1">Secreted</location>
    </subcellularLocation>
</comment>
<comment type="similarity">
    <text evidence="2">Belongs to the nematode transthyretin-like family.</text>
</comment>
<evidence type="ECO:0000256" key="4">
    <source>
        <dbReference type="ARBA" id="ARBA00022729"/>
    </source>
</evidence>
<dbReference type="InterPro" id="IPR038479">
    <property type="entry name" value="Transthyretin-like_sf"/>
</dbReference>
<dbReference type="GO" id="GO:0005576">
    <property type="term" value="C:extracellular region"/>
    <property type="evidence" value="ECO:0007669"/>
    <property type="project" value="UniProtKB-SubCell"/>
</dbReference>
<evidence type="ECO:0000256" key="5">
    <source>
        <dbReference type="SAM" id="SignalP"/>
    </source>
</evidence>
<dbReference type="AlphaFoldDB" id="A0A811KU06"/>
<evidence type="ECO:0000256" key="2">
    <source>
        <dbReference type="ARBA" id="ARBA00010112"/>
    </source>
</evidence>
<dbReference type="Proteomes" id="UP000614601">
    <property type="component" value="Unassembled WGS sequence"/>
</dbReference>
<keyword evidence="4 5" id="KW-0732">Signal</keyword>
<organism evidence="6 7">
    <name type="scientific">Bursaphelenchus okinawaensis</name>
    <dbReference type="NCBI Taxonomy" id="465554"/>
    <lineage>
        <taxon>Eukaryota</taxon>
        <taxon>Metazoa</taxon>
        <taxon>Ecdysozoa</taxon>
        <taxon>Nematoda</taxon>
        <taxon>Chromadorea</taxon>
        <taxon>Rhabditida</taxon>
        <taxon>Tylenchina</taxon>
        <taxon>Tylenchomorpha</taxon>
        <taxon>Aphelenchoidea</taxon>
        <taxon>Aphelenchoididae</taxon>
        <taxon>Bursaphelenchus</taxon>
    </lineage>
</organism>
<dbReference type="Proteomes" id="UP000783686">
    <property type="component" value="Unassembled WGS sequence"/>
</dbReference>
<dbReference type="EMBL" id="CAJFCW020000004">
    <property type="protein sequence ID" value="CAG9110135.1"/>
    <property type="molecule type" value="Genomic_DNA"/>
</dbReference>
<gene>
    <name evidence="6" type="ORF">BOKJ2_LOCUS7561</name>
</gene>
<protein>
    <recommendedName>
        <fullName evidence="8">Transthyretin-like family protein</fullName>
    </recommendedName>
</protein>